<evidence type="ECO:0000313" key="4">
    <source>
        <dbReference type="Proteomes" id="UP000018936"/>
    </source>
</evidence>
<feature type="coiled-coil region" evidence="1">
    <location>
        <begin position="108"/>
        <end position="142"/>
    </location>
</feature>
<dbReference type="EMBL" id="AZIM01001554">
    <property type="protein sequence ID" value="ETE66468.1"/>
    <property type="molecule type" value="Genomic_DNA"/>
</dbReference>
<dbReference type="AlphaFoldDB" id="V8NXU0"/>
<protein>
    <submittedName>
        <fullName evidence="3">Glutamate [NMDA] receptor subunit 3A</fullName>
    </submittedName>
</protein>
<evidence type="ECO:0000313" key="3">
    <source>
        <dbReference type="EMBL" id="ETE66468.1"/>
    </source>
</evidence>
<evidence type="ECO:0000256" key="2">
    <source>
        <dbReference type="SAM" id="MobiDB-lite"/>
    </source>
</evidence>
<accession>V8NXU0</accession>
<comment type="caution">
    <text evidence="3">The sequence shown here is derived from an EMBL/GenBank/DDBJ whole genome shotgun (WGS) entry which is preliminary data.</text>
</comment>
<feature type="compositionally biased region" description="Basic and acidic residues" evidence="2">
    <location>
        <begin position="34"/>
        <end position="49"/>
    </location>
</feature>
<dbReference type="Proteomes" id="UP000018936">
    <property type="component" value="Unassembled WGS sequence"/>
</dbReference>
<keyword evidence="1" id="KW-0175">Coiled coil</keyword>
<feature type="region of interest" description="Disordered" evidence="2">
    <location>
        <begin position="34"/>
        <end position="57"/>
    </location>
</feature>
<proteinExistence type="predicted"/>
<keyword evidence="4" id="KW-1185">Reference proteome</keyword>
<reference evidence="3 4" key="1">
    <citation type="journal article" date="2013" name="Proc. Natl. Acad. Sci. U.S.A.">
        <title>The king cobra genome reveals dynamic gene evolution and adaptation in the snake venom system.</title>
        <authorList>
            <person name="Vonk F.J."/>
            <person name="Casewell N.R."/>
            <person name="Henkel C.V."/>
            <person name="Heimberg A.M."/>
            <person name="Jansen H.J."/>
            <person name="McCleary R.J."/>
            <person name="Kerkkamp H.M."/>
            <person name="Vos R.A."/>
            <person name="Guerreiro I."/>
            <person name="Calvete J.J."/>
            <person name="Wuster W."/>
            <person name="Woods A.E."/>
            <person name="Logan J.M."/>
            <person name="Harrison R.A."/>
            <person name="Castoe T.A."/>
            <person name="de Koning A.P."/>
            <person name="Pollock D.D."/>
            <person name="Yandell M."/>
            <person name="Calderon D."/>
            <person name="Renjifo C."/>
            <person name="Currier R.B."/>
            <person name="Salgado D."/>
            <person name="Pla D."/>
            <person name="Sanz L."/>
            <person name="Hyder A.S."/>
            <person name="Ribeiro J.M."/>
            <person name="Arntzen J.W."/>
            <person name="van den Thillart G.E."/>
            <person name="Boetzer M."/>
            <person name="Pirovano W."/>
            <person name="Dirks R.P."/>
            <person name="Spaink H.P."/>
            <person name="Duboule D."/>
            <person name="McGlinn E."/>
            <person name="Kini R.M."/>
            <person name="Richardson M.K."/>
        </authorList>
    </citation>
    <scope>NUCLEOTIDE SEQUENCE</scope>
    <source>
        <tissue evidence="3">Blood</tissue>
    </source>
</reference>
<name>V8NXU0_OPHHA</name>
<feature type="non-terminal residue" evidence="3">
    <location>
        <position position="1"/>
    </location>
</feature>
<dbReference type="OrthoDB" id="5984008at2759"/>
<keyword evidence="3" id="KW-0675">Receptor</keyword>
<evidence type="ECO:0000256" key="1">
    <source>
        <dbReference type="SAM" id="Coils"/>
    </source>
</evidence>
<sequence length="158" mass="18169">MDVLHDKWYKVVPCGKRSFAVTERLHRALNNSFTEDKHQLKTKPVEKKSSPRNSQVSVWNTASPGNCHRRKYVCSVEKTTEVMLKQLRHDTAFPPLKRDSPGTTNGKADALNAARTSVIQELSELEKQIEVIKQELQLAVSRKLELEEFQRTNRTLEL</sequence>
<organism evidence="3 4">
    <name type="scientific">Ophiophagus hannah</name>
    <name type="common">King cobra</name>
    <name type="synonym">Naja hannah</name>
    <dbReference type="NCBI Taxonomy" id="8665"/>
    <lineage>
        <taxon>Eukaryota</taxon>
        <taxon>Metazoa</taxon>
        <taxon>Chordata</taxon>
        <taxon>Craniata</taxon>
        <taxon>Vertebrata</taxon>
        <taxon>Euteleostomi</taxon>
        <taxon>Lepidosauria</taxon>
        <taxon>Squamata</taxon>
        <taxon>Bifurcata</taxon>
        <taxon>Unidentata</taxon>
        <taxon>Episquamata</taxon>
        <taxon>Toxicofera</taxon>
        <taxon>Serpentes</taxon>
        <taxon>Colubroidea</taxon>
        <taxon>Elapidae</taxon>
        <taxon>Elapinae</taxon>
        <taxon>Ophiophagus</taxon>
    </lineage>
</organism>
<gene>
    <name evidence="3" type="primary">GRIN3A</name>
    <name evidence="3" type="ORF">L345_07755</name>
</gene>